<dbReference type="Proteomes" id="UP000321734">
    <property type="component" value="Unassembled WGS sequence"/>
</dbReference>
<proteinExistence type="inferred from homology"/>
<evidence type="ECO:0000256" key="1">
    <source>
        <dbReference type="ARBA" id="ARBA00001933"/>
    </source>
</evidence>
<keyword evidence="4" id="KW-0808">Transferase</keyword>
<dbReference type="SUPFAM" id="SSF53383">
    <property type="entry name" value="PLP-dependent transferases"/>
    <property type="match status" value="1"/>
</dbReference>
<evidence type="ECO:0000256" key="2">
    <source>
        <dbReference type="ARBA" id="ARBA00006490"/>
    </source>
</evidence>
<dbReference type="Gene3D" id="3.90.1150.10">
    <property type="entry name" value="Aspartate Aminotransferase, domain 1"/>
    <property type="match status" value="1"/>
</dbReference>
<evidence type="ECO:0000313" key="12">
    <source>
        <dbReference type="EMBL" id="TXE06533.1"/>
    </source>
</evidence>
<dbReference type="PROSITE" id="PS00595">
    <property type="entry name" value="AA_TRANSFER_CLASS_5"/>
    <property type="match status" value="1"/>
</dbReference>
<sequence length="379" mass="41839">MTQVYFDNAATTPMRDEVIEKMTEVMRQYYGNASSTHGLGRSAKSLIETSRKTIASFFNVHASEIVFTAGGTEADNLVLRSAVRDLGVTTIITSKLEHHAVLHTVEQLQKEYNISVKYVKLLKHGVVDLQDLEGLLQTSDQTLVSLMHINNEIGNTLDLQKVAVLCKAHQALFHSDTVQSVSHYQLNLQSIPVDFIAASAHKFHGPKGVGFAFIRKGSGIKASIFGGEQERGYRAGTEAIHNIVGMETALKLSYENLEAERKQISELKAYFIEQLKNLSPDITFNGNCENAENSTYTVINVCLPIAPEKGGMLHFQLDLKGIACSKGSACQSGSNQNSHVLSEILTADYLMKPSVRFSFSRFNTQAEVDYVISVLKDFI</sequence>
<evidence type="ECO:0000256" key="6">
    <source>
        <dbReference type="ARBA" id="ARBA00022898"/>
    </source>
</evidence>
<gene>
    <name evidence="12" type="ORF">ES711_13570</name>
</gene>
<evidence type="ECO:0000256" key="9">
    <source>
        <dbReference type="ARBA" id="ARBA00050776"/>
    </source>
</evidence>
<dbReference type="PANTHER" id="PTHR11601">
    <property type="entry name" value="CYSTEINE DESULFURYLASE FAMILY MEMBER"/>
    <property type="match status" value="1"/>
</dbReference>
<evidence type="ECO:0000256" key="5">
    <source>
        <dbReference type="ARBA" id="ARBA00022723"/>
    </source>
</evidence>
<dbReference type="RefSeq" id="WP_146893844.1">
    <property type="nucleotide sequence ID" value="NZ_VORX01000007.1"/>
</dbReference>
<accession>A0A5C7AGI6</accession>
<dbReference type="Pfam" id="PF00266">
    <property type="entry name" value="Aminotran_5"/>
    <property type="match status" value="1"/>
</dbReference>
<dbReference type="AlphaFoldDB" id="A0A5C7AGI6"/>
<comment type="similarity">
    <text evidence="2">Belongs to the class-V pyridoxal-phosphate-dependent aminotransferase family. NifS/IscS subfamily.</text>
</comment>
<dbReference type="InterPro" id="IPR015421">
    <property type="entry name" value="PyrdxlP-dep_Trfase_major"/>
</dbReference>
<reference evidence="12 13" key="1">
    <citation type="submission" date="2019-08" db="EMBL/GenBank/DDBJ databases">
        <title>Genome sequence of Gelidibacter salicanalis IC162T.</title>
        <authorList>
            <person name="Bowman J.P."/>
        </authorList>
    </citation>
    <scope>NUCLEOTIDE SEQUENCE [LARGE SCALE GENOMIC DNA]</scope>
    <source>
        <strain evidence="12 13">IC162</strain>
    </source>
</reference>
<dbReference type="PIRSF" id="PIRSF005572">
    <property type="entry name" value="NifS"/>
    <property type="match status" value="1"/>
</dbReference>
<dbReference type="EC" id="2.8.1.7" evidence="3"/>
<dbReference type="InterPro" id="IPR015424">
    <property type="entry name" value="PyrdxlP-dep_Trfase"/>
</dbReference>
<comment type="catalytic activity">
    <reaction evidence="9">
        <text>(sulfur carrier)-H + L-cysteine = (sulfur carrier)-SH + L-alanine</text>
        <dbReference type="Rhea" id="RHEA:43892"/>
        <dbReference type="Rhea" id="RHEA-COMP:14737"/>
        <dbReference type="Rhea" id="RHEA-COMP:14739"/>
        <dbReference type="ChEBI" id="CHEBI:29917"/>
        <dbReference type="ChEBI" id="CHEBI:35235"/>
        <dbReference type="ChEBI" id="CHEBI:57972"/>
        <dbReference type="ChEBI" id="CHEBI:64428"/>
        <dbReference type="EC" id="2.8.1.7"/>
    </reaction>
</comment>
<dbReference type="Gene3D" id="1.10.260.50">
    <property type="match status" value="1"/>
</dbReference>
<keyword evidence="8" id="KW-0411">Iron-sulfur</keyword>
<evidence type="ECO:0000256" key="4">
    <source>
        <dbReference type="ARBA" id="ARBA00022679"/>
    </source>
</evidence>
<dbReference type="InterPro" id="IPR000192">
    <property type="entry name" value="Aminotrans_V_dom"/>
</dbReference>
<keyword evidence="5" id="KW-0479">Metal-binding</keyword>
<dbReference type="PANTHER" id="PTHR11601:SF34">
    <property type="entry name" value="CYSTEINE DESULFURASE"/>
    <property type="match status" value="1"/>
</dbReference>
<dbReference type="GO" id="GO:0046872">
    <property type="term" value="F:metal ion binding"/>
    <property type="evidence" value="ECO:0007669"/>
    <property type="project" value="UniProtKB-KW"/>
</dbReference>
<dbReference type="OrthoDB" id="9804366at2"/>
<name>A0A5C7AGI6_9FLAO</name>
<comment type="cofactor">
    <cofactor evidence="1 10">
        <name>pyridoxal 5'-phosphate</name>
        <dbReference type="ChEBI" id="CHEBI:597326"/>
    </cofactor>
</comment>
<keyword evidence="13" id="KW-1185">Reference proteome</keyword>
<evidence type="ECO:0000259" key="11">
    <source>
        <dbReference type="Pfam" id="PF00266"/>
    </source>
</evidence>
<evidence type="ECO:0000256" key="8">
    <source>
        <dbReference type="ARBA" id="ARBA00023014"/>
    </source>
</evidence>
<evidence type="ECO:0000256" key="10">
    <source>
        <dbReference type="RuleBase" id="RU004504"/>
    </source>
</evidence>
<comment type="caution">
    <text evidence="12">The sequence shown here is derived from an EMBL/GenBank/DDBJ whole genome shotgun (WGS) entry which is preliminary data.</text>
</comment>
<evidence type="ECO:0000256" key="3">
    <source>
        <dbReference type="ARBA" id="ARBA00012239"/>
    </source>
</evidence>
<dbReference type="GO" id="GO:0031071">
    <property type="term" value="F:cysteine desulfurase activity"/>
    <property type="evidence" value="ECO:0007669"/>
    <property type="project" value="UniProtKB-EC"/>
</dbReference>
<dbReference type="InterPro" id="IPR020578">
    <property type="entry name" value="Aminotrans_V_PyrdxlP_BS"/>
</dbReference>
<dbReference type="GO" id="GO:0051536">
    <property type="term" value="F:iron-sulfur cluster binding"/>
    <property type="evidence" value="ECO:0007669"/>
    <property type="project" value="UniProtKB-KW"/>
</dbReference>
<dbReference type="Gene3D" id="3.40.640.10">
    <property type="entry name" value="Type I PLP-dependent aspartate aminotransferase-like (Major domain)"/>
    <property type="match status" value="1"/>
</dbReference>
<dbReference type="InterPro" id="IPR016454">
    <property type="entry name" value="Cysteine_dSase"/>
</dbReference>
<dbReference type="InterPro" id="IPR015422">
    <property type="entry name" value="PyrdxlP-dep_Trfase_small"/>
</dbReference>
<evidence type="ECO:0000256" key="7">
    <source>
        <dbReference type="ARBA" id="ARBA00023004"/>
    </source>
</evidence>
<organism evidence="12 13">
    <name type="scientific">Gelidibacter salicanalis</name>
    <dbReference type="NCBI Taxonomy" id="291193"/>
    <lineage>
        <taxon>Bacteria</taxon>
        <taxon>Pseudomonadati</taxon>
        <taxon>Bacteroidota</taxon>
        <taxon>Flavobacteriia</taxon>
        <taxon>Flavobacteriales</taxon>
        <taxon>Flavobacteriaceae</taxon>
        <taxon>Gelidibacter</taxon>
    </lineage>
</organism>
<feature type="domain" description="Aminotransferase class V" evidence="11">
    <location>
        <begin position="4"/>
        <end position="371"/>
    </location>
</feature>
<dbReference type="EMBL" id="VORX01000007">
    <property type="protein sequence ID" value="TXE06533.1"/>
    <property type="molecule type" value="Genomic_DNA"/>
</dbReference>
<protein>
    <recommendedName>
        <fullName evidence="3">cysteine desulfurase</fullName>
        <ecNumber evidence="3">2.8.1.7</ecNumber>
    </recommendedName>
</protein>
<evidence type="ECO:0000313" key="13">
    <source>
        <dbReference type="Proteomes" id="UP000321734"/>
    </source>
</evidence>
<keyword evidence="6" id="KW-0663">Pyridoxal phosphate</keyword>
<keyword evidence="7" id="KW-0408">Iron</keyword>